<comment type="caution">
    <text evidence="10">The sequence shown here is derived from an EMBL/GenBank/DDBJ whole genome shotgun (WGS) entry which is preliminary data.</text>
</comment>
<feature type="transmembrane region" description="Helical" evidence="7">
    <location>
        <begin position="488"/>
        <end position="505"/>
    </location>
</feature>
<comment type="subcellular location">
    <subcellularLocation>
        <location evidence="1">Cell membrane</location>
        <topology evidence="1">Multi-pass membrane protein</topology>
    </subcellularLocation>
</comment>
<dbReference type="Proteomes" id="UP000485880">
    <property type="component" value="Unassembled WGS sequence"/>
</dbReference>
<name>A0A8B6M842_METTU</name>
<keyword evidence="5 7" id="KW-0472">Membrane</keyword>
<feature type="compositionally biased region" description="Acidic residues" evidence="6">
    <location>
        <begin position="746"/>
        <end position="757"/>
    </location>
</feature>
<dbReference type="PANTHER" id="PTHR30619:SF1">
    <property type="entry name" value="RECOMBINATION PROTEIN 2"/>
    <property type="match status" value="1"/>
</dbReference>
<feature type="transmembrane region" description="Helical" evidence="7">
    <location>
        <begin position="45"/>
        <end position="62"/>
    </location>
</feature>
<keyword evidence="4 7" id="KW-1133">Transmembrane helix</keyword>
<evidence type="ECO:0000256" key="1">
    <source>
        <dbReference type="ARBA" id="ARBA00004651"/>
    </source>
</evidence>
<feature type="transmembrane region" description="Helical" evidence="7">
    <location>
        <begin position="365"/>
        <end position="384"/>
    </location>
</feature>
<reference evidence="10 11" key="1">
    <citation type="submission" date="2019-05" db="EMBL/GenBank/DDBJ databases">
        <authorList>
            <person name="Farhan Ul Haque M."/>
        </authorList>
    </citation>
    <scope>NUCLEOTIDE SEQUENCE [LARGE SCALE GENOMIC DNA]</scope>
    <source>
        <strain evidence="10">2</strain>
    </source>
</reference>
<evidence type="ECO:0000259" key="8">
    <source>
        <dbReference type="Pfam" id="PF03772"/>
    </source>
</evidence>
<dbReference type="RefSeq" id="WP_174512363.1">
    <property type="nucleotide sequence ID" value="NZ_CABFMQ020000078.1"/>
</dbReference>
<dbReference type="InterPro" id="IPR004477">
    <property type="entry name" value="ComEC_N"/>
</dbReference>
<dbReference type="InterPro" id="IPR025405">
    <property type="entry name" value="DUF4131"/>
</dbReference>
<feature type="transmembrane region" description="Helical" evidence="7">
    <location>
        <begin position="327"/>
        <end position="345"/>
    </location>
</feature>
<feature type="transmembrane region" description="Helical" evidence="7">
    <location>
        <begin position="21"/>
        <end position="39"/>
    </location>
</feature>
<feature type="transmembrane region" description="Helical" evidence="7">
    <location>
        <begin position="461"/>
        <end position="481"/>
    </location>
</feature>
<evidence type="ECO:0000256" key="4">
    <source>
        <dbReference type="ARBA" id="ARBA00022989"/>
    </source>
</evidence>
<keyword evidence="11" id="KW-1185">Reference proteome</keyword>
<evidence type="ECO:0000313" key="10">
    <source>
        <dbReference type="EMBL" id="VTZ50232.1"/>
    </source>
</evidence>
<sequence length="757" mass="80565">MSQLRRILVDAFETEVALRRVFLWLPAAAGAGVVSYMAADREPSLWLLVPLTAAFAGLAFLARGRRLAFFLLCGLCAFFAGDLSAAWRSARVAAPIIDRTTIGVVEGFIEQMDFRRAGARFVLRVHAIEGLAAAATPYRVRLSIHRAPPFEAGAYVRLKARLLPPAHASLPGGYDFAKDAWFARIGGVGNALGRIETAAPPAPPGLALRTMMALDRGRNALARRIDQIVGGDAGAIAAAMVTGKRDLLSDAAKDVIREAGIFHIITISGVQMTLVAAIFFVGFRRLLALSPTLALRYPIKKWSAALAMAGAVFYDVATGSRVGTERALFMTLIMLGAVLLDRQALTMRNLAFAALIVILTEPESIMGASFQLSFAAVAALVAVYEARMAAAAADREDGLILRARAVEGERLRLFWRACKNLLARGPGGLLFATFCATAATASFMAYNFHELSPYVLIGNPLTLTVIEVFAVPGALIGTLLYPLGLDAWVWRYVGLGIDGIMWAAAEIGRLPGATLHLPAFAPWSIIFLTLAMLCSVLWRTAVFRAMALPLAVIGVWGALCGPSFDMAVAPNGEAAAFRGQDGRLAVIASRPSLFASEQWLRADADGRPAREAVKKDACDKVGCVGYLADGRSLSLVFDKAAFAEDCGRADIIVTPLFAPAGCAAGLVIDRDELKETGAITLLFTASGVARRAARTPDEDRPWSPAPRRKWGPSSRPFAASRPTRAASSDLDPSSVARAAGEAPGSVEDEDGDASPLE</sequence>
<feature type="domain" description="DUF4131" evidence="9">
    <location>
        <begin position="44"/>
        <end position="190"/>
    </location>
</feature>
<keyword evidence="3 7" id="KW-0812">Transmembrane</keyword>
<evidence type="ECO:0000256" key="5">
    <source>
        <dbReference type="ARBA" id="ARBA00023136"/>
    </source>
</evidence>
<feature type="transmembrane region" description="Helical" evidence="7">
    <location>
        <begin position="69"/>
        <end position="87"/>
    </location>
</feature>
<organism evidence="10 11">
    <name type="scientific">Methylocella tundrae</name>
    <dbReference type="NCBI Taxonomy" id="227605"/>
    <lineage>
        <taxon>Bacteria</taxon>
        <taxon>Pseudomonadati</taxon>
        <taxon>Pseudomonadota</taxon>
        <taxon>Alphaproteobacteria</taxon>
        <taxon>Hyphomicrobiales</taxon>
        <taxon>Beijerinckiaceae</taxon>
        <taxon>Methylocella</taxon>
    </lineage>
</organism>
<dbReference type="AlphaFoldDB" id="A0A8B6M842"/>
<feature type="transmembrane region" description="Helical" evidence="7">
    <location>
        <begin position="545"/>
        <end position="564"/>
    </location>
</feature>
<evidence type="ECO:0000256" key="6">
    <source>
        <dbReference type="SAM" id="MobiDB-lite"/>
    </source>
</evidence>
<feature type="domain" description="ComEC/Rec2-related protein" evidence="8">
    <location>
        <begin position="240"/>
        <end position="539"/>
    </location>
</feature>
<dbReference type="PANTHER" id="PTHR30619">
    <property type="entry name" value="DNA INTERNALIZATION/COMPETENCE PROTEIN COMEC/REC2"/>
    <property type="match status" value="1"/>
</dbReference>
<gene>
    <name evidence="10" type="ORF">MPC4_210039</name>
</gene>
<proteinExistence type="predicted"/>
<evidence type="ECO:0000259" key="9">
    <source>
        <dbReference type="Pfam" id="PF13567"/>
    </source>
</evidence>
<dbReference type="GO" id="GO:0005886">
    <property type="term" value="C:plasma membrane"/>
    <property type="evidence" value="ECO:0007669"/>
    <property type="project" value="UniProtKB-SubCell"/>
</dbReference>
<feature type="transmembrane region" description="Helical" evidence="7">
    <location>
        <begin position="429"/>
        <end position="449"/>
    </location>
</feature>
<keyword evidence="2" id="KW-1003">Cell membrane</keyword>
<evidence type="ECO:0000256" key="7">
    <source>
        <dbReference type="SAM" id="Phobius"/>
    </source>
</evidence>
<protein>
    <submittedName>
        <fullName evidence="10">ComEC/Rec2-related protein</fullName>
    </submittedName>
</protein>
<dbReference type="InterPro" id="IPR052159">
    <property type="entry name" value="Competence_DNA_uptake"/>
</dbReference>
<accession>A0A8B6M842</accession>
<evidence type="ECO:0000256" key="2">
    <source>
        <dbReference type="ARBA" id="ARBA00022475"/>
    </source>
</evidence>
<feature type="transmembrane region" description="Helical" evidence="7">
    <location>
        <begin position="517"/>
        <end position="538"/>
    </location>
</feature>
<evidence type="ECO:0000313" key="11">
    <source>
        <dbReference type="Proteomes" id="UP000485880"/>
    </source>
</evidence>
<feature type="region of interest" description="Disordered" evidence="6">
    <location>
        <begin position="690"/>
        <end position="757"/>
    </location>
</feature>
<feature type="transmembrane region" description="Helical" evidence="7">
    <location>
        <begin position="261"/>
        <end position="283"/>
    </location>
</feature>
<dbReference type="Pfam" id="PF13567">
    <property type="entry name" value="DUF4131"/>
    <property type="match status" value="1"/>
</dbReference>
<dbReference type="Pfam" id="PF03772">
    <property type="entry name" value="Competence"/>
    <property type="match status" value="1"/>
</dbReference>
<evidence type="ECO:0000256" key="3">
    <source>
        <dbReference type="ARBA" id="ARBA00022692"/>
    </source>
</evidence>
<dbReference type="EMBL" id="CABFMQ020000078">
    <property type="protein sequence ID" value="VTZ50232.1"/>
    <property type="molecule type" value="Genomic_DNA"/>
</dbReference>